<keyword evidence="2" id="KW-0812">Transmembrane</keyword>
<dbReference type="Proteomes" id="UP000664344">
    <property type="component" value="Unassembled WGS sequence"/>
</dbReference>
<dbReference type="RefSeq" id="WP_206558252.1">
    <property type="nucleotide sequence ID" value="NZ_JAFKDB010000020.1"/>
</dbReference>
<reference evidence="5 6" key="1">
    <citation type="submission" date="2021-02" db="EMBL/GenBank/DDBJ databases">
        <title>PHA producing bacteria isolated from coastal sediment in Guangdong, Shenzhen.</title>
        <authorList>
            <person name="Zheng W."/>
            <person name="Yu S."/>
            <person name="Huang Y."/>
        </authorList>
    </citation>
    <scope>NUCLEOTIDE SEQUENCE [LARGE SCALE GENOMIC DNA]</scope>
    <source>
        <strain evidence="5 6">TN21-5</strain>
    </source>
</reference>
<gene>
    <name evidence="5" type="ORF">JYP53_16380</name>
</gene>
<dbReference type="Gene3D" id="2.60.120.1440">
    <property type="match status" value="1"/>
</dbReference>
<organism evidence="5 6">
    <name type="scientific">Marinobacter daepoensis</name>
    <dbReference type="NCBI Taxonomy" id="262077"/>
    <lineage>
        <taxon>Bacteria</taxon>
        <taxon>Pseudomonadati</taxon>
        <taxon>Pseudomonadota</taxon>
        <taxon>Gammaproteobacteria</taxon>
        <taxon>Pseudomonadales</taxon>
        <taxon>Marinobacteraceae</taxon>
        <taxon>Marinobacter</taxon>
    </lineage>
</organism>
<proteinExistence type="predicted"/>
<feature type="domain" description="FecR N-terminal" evidence="4">
    <location>
        <begin position="16"/>
        <end position="57"/>
    </location>
</feature>
<dbReference type="InterPro" id="IPR012373">
    <property type="entry name" value="Ferrdict_sens_TM"/>
</dbReference>
<name>A0ABS3BJ26_9GAMM</name>
<evidence type="ECO:0000313" key="6">
    <source>
        <dbReference type="Proteomes" id="UP000664344"/>
    </source>
</evidence>
<dbReference type="InterPro" id="IPR032623">
    <property type="entry name" value="FecR_N"/>
</dbReference>
<keyword evidence="2" id="KW-0472">Membrane</keyword>
<evidence type="ECO:0000256" key="1">
    <source>
        <dbReference type="SAM" id="MobiDB-lite"/>
    </source>
</evidence>
<feature type="domain" description="FecR protein" evidence="3">
    <location>
        <begin position="118"/>
        <end position="210"/>
    </location>
</feature>
<accession>A0ABS3BJ26</accession>
<dbReference type="PANTHER" id="PTHR30273:SF2">
    <property type="entry name" value="PROTEIN FECR"/>
    <property type="match status" value="1"/>
</dbReference>
<dbReference type="Pfam" id="PF16220">
    <property type="entry name" value="DUF4880"/>
    <property type="match status" value="1"/>
</dbReference>
<evidence type="ECO:0000259" key="4">
    <source>
        <dbReference type="Pfam" id="PF16220"/>
    </source>
</evidence>
<dbReference type="EMBL" id="JAFKDB010000020">
    <property type="protein sequence ID" value="MBN7771487.1"/>
    <property type="molecule type" value="Genomic_DNA"/>
</dbReference>
<dbReference type="InterPro" id="IPR006860">
    <property type="entry name" value="FecR"/>
</dbReference>
<dbReference type="PANTHER" id="PTHR30273">
    <property type="entry name" value="PERIPLASMIC SIGNAL SENSOR AND SIGMA FACTOR ACTIVATOR FECR-RELATED"/>
    <property type="match status" value="1"/>
</dbReference>
<feature type="transmembrane region" description="Helical" evidence="2">
    <location>
        <begin position="93"/>
        <end position="111"/>
    </location>
</feature>
<dbReference type="Gene3D" id="3.55.50.30">
    <property type="match status" value="1"/>
</dbReference>
<keyword evidence="6" id="KW-1185">Reference proteome</keyword>
<sequence>MTPKSQATHQFPDPEQQAIDWLLRFQESPNDKTLKAQHRQWLIASTKHADAWNRAQRAWQLTSLARTDKNNWPKRPPQNTTNQSRQRLKPVKVLAASAMAACILATIWPSLSLRFMADYRTNTAEVKSVTLDDGSTVYLGASSAIRTRFSGNQRAIELLSGQAYFDVKPDRNRPFTVSADEVKVTVLGTRFDVEYGHRKSWIGVVSGRVEISSQDELAELGPGQTLALPHTGASSQLQQTPPETIATWTNDQIYIRNRTVAEAVQTLERYYEGKILILDDSIEEKTITGSYNPKNVDSALAAIVQPHGGRVLNITPLLRVITGP</sequence>
<evidence type="ECO:0000259" key="3">
    <source>
        <dbReference type="Pfam" id="PF04773"/>
    </source>
</evidence>
<feature type="region of interest" description="Disordered" evidence="1">
    <location>
        <begin position="65"/>
        <end position="87"/>
    </location>
</feature>
<keyword evidence="2" id="KW-1133">Transmembrane helix</keyword>
<evidence type="ECO:0000256" key="2">
    <source>
        <dbReference type="SAM" id="Phobius"/>
    </source>
</evidence>
<evidence type="ECO:0000313" key="5">
    <source>
        <dbReference type="EMBL" id="MBN7771487.1"/>
    </source>
</evidence>
<comment type="caution">
    <text evidence="5">The sequence shown here is derived from an EMBL/GenBank/DDBJ whole genome shotgun (WGS) entry which is preliminary data.</text>
</comment>
<protein>
    <submittedName>
        <fullName evidence="5">FecR domain-containing protein</fullName>
    </submittedName>
</protein>
<dbReference type="Pfam" id="PF04773">
    <property type="entry name" value="FecR"/>
    <property type="match status" value="1"/>
</dbReference>
<dbReference type="PIRSF" id="PIRSF018266">
    <property type="entry name" value="FecR"/>
    <property type="match status" value="1"/>
</dbReference>